<evidence type="ECO:0000313" key="13">
    <source>
        <dbReference type="EMBL" id="SEP76052.1"/>
    </source>
</evidence>
<evidence type="ECO:0000256" key="4">
    <source>
        <dbReference type="ARBA" id="ARBA00022960"/>
    </source>
</evidence>
<evidence type="ECO:0000256" key="1">
    <source>
        <dbReference type="ARBA" id="ARBA00004496"/>
    </source>
</evidence>
<evidence type="ECO:0000256" key="7">
    <source>
        <dbReference type="ARBA" id="ARBA00023316"/>
    </source>
</evidence>
<comment type="subcellular location">
    <subcellularLocation>
        <location evidence="1">Cytoplasm</location>
    </subcellularLocation>
</comment>
<dbReference type="SUPFAM" id="SSF55729">
    <property type="entry name" value="Acyl-CoA N-acyltransferases (Nat)"/>
    <property type="match status" value="1"/>
</dbReference>
<keyword evidence="7" id="KW-0961">Cell wall biogenesis/degradation</keyword>
<reference evidence="13 14" key="1">
    <citation type="submission" date="2016-10" db="EMBL/GenBank/DDBJ databases">
        <authorList>
            <person name="Varghese N."/>
            <person name="Submissions S."/>
        </authorList>
    </citation>
    <scope>NUCLEOTIDE SEQUENCE [LARGE SCALE GENOMIC DNA]</scope>
    <source>
        <strain evidence="13 14">CGMCC 1.7734</strain>
    </source>
</reference>
<dbReference type="InterPro" id="IPR016181">
    <property type="entry name" value="Acyl_CoA_acyltransferase"/>
</dbReference>
<dbReference type="Gene3D" id="3.40.630.30">
    <property type="match status" value="1"/>
</dbReference>
<dbReference type="EMBL" id="FOEH01000001">
    <property type="protein sequence ID" value="SEP76052.1"/>
    <property type="molecule type" value="Genomic_DNA"/>
</dbReference>
<keyword evidence="5" id="KW-0573">Peptidoglycan synthesis</keyword>
<dbReference type="InterPro" id="IPR038740">
    <property type="entry name" value="BioF2-like_GNAT_dom"/>
</dbReference>
<evidence type="ECO:0000256" key="6">
    <source>
        <dbReference type="ARBA" id="ARBA00023315"/>
    </source>
</evidence>
<evidence type="ECO:0000256" key="3">
    <source>
        <dbReference type="ARBA" id="ARBA00022679"/>
    </source>
</evidence>
<evidence type="ECO:0000313" key="14">
    <source>
        <dbReference type="Proteomes" id="UP000198733"/>
    </source>
</evidence>
<proteinExistence type="inferred from homology"/>
<protein>
    <recommendedName>
        <fullName evidence="9">Lipid II:glycine glycyltransferase</fullName>
        <ecNumber evidence="8">2.3.2.16</ecNumber>
    </recommendedName>
    <alternativeName>
        <fullName evidence="10">Factor essential for expression of methicillin resistance X</fullName>
    </alternativeName>
</protein>
<evidence type="ECO:0000256" key="2">
    <source>
        <dbReference type="ARBA" id="ARBA00009943"/>
    </source>
</evidence>
<keyword evidence="3" id="KW-0808">Transferase</keyword>
<evidence type="ECO:0000256" key="11">
    <source>
        <dbReference type="ARBA" id="ARBA00048654"/>
    </source>
</evidence>
<dbReference type="Pfam" id="PF13480">
    <property type="entry name" value="Acetyltransf_6"/>
    <property type="match status" value="1"/>
</dbReference>
<comment type="caution">
    <text evidence="13">The sequence shown here is derived from an EMBL/GenBank/DDBJ whole genome shotgun (WGS) entry which is preliminary data.</text>
</comment>
<evidence type="ECO:0000256" key="5">
    <source>
        <dbReference type="ARBA" id="ARBA00022984"/>
    </source>
</evidence>
<evidence type="ECO:0000256" key="8">
    <source>
        <dbReference type="ARBA" id="ARBA00039074"/>
    </source>
</evidence>
<name>A0A1H9AGY4_9BACI</name>
<accession>A0A1H9AGY4</accession>
<dbReference type="InterPro" id="IPR003447">
    <property type="entry name" value="FEMABX"/>
</dbReference>
<dbReference type="RefSeq" id="WP_092502405.1">
    <property type="nucleotide sequence ID" value="NZ_FOEH01000001.1"/>
</dbReference>
<dbReference type="InterPro" id="IPR050644">
    <property type="entry name" value="PG_Glycine_Bridge_Synth"/>
</dbReference>
<keyword evidence="6" id="KW-0012">Acyltransferase</keyword>
<keyword evidence="4" id="KW-0133">Cell shape</keyword>
<evidence type="ECO:0000259" key="12">
    <source>
        <dbReference type="Pfam" id="PF13480"/>
    </source>
</evidence>
<evidence type="ECO:0000256" key="9">
    <source>
        <dbReference type="ARBA" id="ARBA00040679"/>
    </source>
</evidence>
<dbReference type="PROSITE" id="PS51191">
    <property type="entry name" value="FEMABX"/>
    <property type="match status" value="1"/>
</dbReference>
<comment type="similarity">
    <text evidence="2">Belongs to the FemABX family.</text>
</comment>
<dbReference type="PANTHER" id="PTHR36174:SF1">
    <property type="entry name" value="LIPID II:GLYCINE GLYCYLTRANSFERASE"/>
    <property type="match status" value="1"/>
</dbReference>
<dbReference type="PANTHER" id="PTHR36174">
    <property type="entry name" value="LIPID II:GLYCINE GLYCYLTRANSFERASE"/>
    <property type="match status" value="1"/>
</dbReference>
<dbReference type="Proteomes" id="UP000198733">
    <property type="component" value="Unassembled WGS sequence"/>
</dbReference>
<evidence type="ECO:0000256" key="10">
    <source>
        <dbReference type="ARBA" id="ARBA00042933"/>
    </source>
</evidence>
<gene>
    <name evidence="13" type="ORF">SAMN05216232_0802</name>
</gene>
<comment type="catalytic activity">
    <reaction evidence="11">
        <text>beta-D-GlcNAc-(1-&gt;4)-Mur2Ac(oyl-L-Ala-D-isoglutaminyl-L-Lys-D-Ala-D-Ala)-di-trans,octa-cis-undecaprenyl diphosphate + glycyl-tRNA(Gly) = beta-D-GlcNAc-(1-&gt;4)-Mur2Ac(oyl-L-Ala-D-isoglutaminyl-L-Lys-(N(6)-Gly)-D-Ala-D-Ala)-di-trans,octa-cis-undecaprenyl diphosphate + tRNA(Gly) + H(+)</text>
        <dbReference type="Rhea" id="RHEA:30435"/>
        <dbReference type="Rhea" id="RHEA-COMP:9664"/>
        <dbReference type="Rhea" id="RHEA-COMP:9683"/>
        <dbReference type="ChEBI" id="CHEBI:15378"/>
        <dbReference type="ChEBI" id="CHEBI:62233"/>
        <dbReference type="ChEBI" id="CHEBI:62234"/>
        <dbReference type="ChEBI" id="CHEBI:78442"/>
        <dbReference type="ChEBI" id="CHEBI:78522"/>
        <dbReference type="EC" id="2.3.2.16"/>
    </reaction>
</comment>
<dbReference type="EC" id="2.3.2.16" evidence="8"/>
<keyword evidence="14" id="KW-1185">Reference proteome</keyword>
<feature type="domain" description="BioF2-like acetyltransferase" evidence="12">
    <location>
        <begin position="168"/>
        <end position="293"/>
    </location>
</feature>
<sequence>MLSVIGIDSSEKWDEIVKNFENYDVYYLSDYIRAFEIHGDGKPILFYYEEEDIRAINVVMLRDISEVPGFNGKIPLNTYYDITTPYGYGGFIVDGHPTESTLVKLELEYRDYCKKNNILSEFVRFHPVLNNVNGMKYVYDNVINLGQTITMRLESRNQIWNDLKGKNRNVIRKAQKAGVEIYWGRNPDLFEKFIEMYKATMDKDDAENYYYFNEGFYKSILNDLKYNSLMFYAVLEEKIIAMSMILFSNQKMHYHLSASNREYLSYAPTNLLLYEAACWGSENGFEFFHLGGGLGGKEDSLFRFKKAFNRNSNTNFAIGKKIFDKEKYGELLNIRMKEAVFDSDANFFPAYRYKN</sequence>
<organism evidence="13 14">
    <name type="scientific">Virgibacillus subterraneus</name>
    <dbReference type="NCBI Taxonomy" id="621109"/>
    <lineage>
        <taxon>Bacteria</taxon>
        <taxon>Bacillati</taxon>
        <taxon>Bacillota</taxon>
        <taxon>Bacilli</taxon>
        <taxon>Bacillales</taxon>
        <taxon>Bacillaceae</taxon>
        <taxon>Virgibacillus</taxon>
    </lineage>
</organism>